<reference evidence="1" key="1">
    <citation type="journal article" date="2014" name="Int. J. Syst. Evol. Microbiol.">
        <title>Complete genome sequence of Corynebacterium casei LMG S-19264T (=DSM 44701T), isolated from a smear-ripened cheese.</title>
        <authorList>
            <consortium name="US DOE Joint Genome Institute (JGI-PGF)"/>
            <person name="Walter F."/>
            <person name="Albersmeier A."/>
            <person name="Kalinowski J."/>
            <person name="Ruckert C."/>
        </authorList>
    </citation>
    <scope>NUCLEOTIDE SEQUENCE</scope>
    <source>
        <strain evidence="1">NBRC 112290</strain>
    </source>
</reference>
<dbReference type="EMBL" id="BSUM01000001">
    <property type="protein sequence ID" value="GMA31567.1"/>
    <property type="molecule type" value="Genomic_DNA"/>
</dbReference>
<reference evidence="1" key="2">
    <citation type="submission" date="2023-02" db="EMBL/GenBank/DDBJ databases">
        <authorList>
            <person name="Sun Q."/>
            <person name="Mori K."/>
        </authorList>
    </citation>
    <scope>NUCLEOTIDE SEQUENCE</scope>
    <source>
        <strain evidence="1">NBRC 112290</strain>
    </source>
</reference>
<protein>
    <submittedName>
        <fullName evidence="1">Uncharacterized protein</fullName>
    </submittedName>
</protein>
<comment type="caution">
    <text evidence="1">The sequence shown here is derived from an EMBL/GenBank/DDBJ whole genome shotgun (WGS) entry which is preliminary data.</text>
</comment>
<evidence type="ECO:0000313" key="2">
    <source>
        <dbReference type="Proteomes" id="UP001157161"/>
    </source>
</evidence>
<sequence length="66" mass="7465">MKRSVEFDHRHPSSVPDVITDLVDFGWRLTASTIRSAAWVVRLVTRVSPSRSVRVPETVHPRSAIV</sequence>
<name>A0AA37XE75_9MICO</name>
<gene>
    <name evidence="1" type="ORF">GCM10025875_15590</name>
</gene>
<dbReference type="AlphaFoldDB" id="A0AA37XE75"/>
<keyword evidence="2" id="KW-1185">Reference proteome</keyword>
<organism evidence="1 2">
    <name type="scientific">Litorihabitans aurantiacus</name>
    <dbReference type="NCBI Taxonomy" id="1930061"/>
    <lineage>
        <taxon>Bacteria</taxon>
        <taxon>Bacillati</taxon>
        <taxon>Actinomycetota</taxon>
        <taxon>Actinomycetes</taxon>
        <taxon>Micrococcales</taxon>
        <taxon>Beutenbergiaceae</taxon>
        <taxon>Litorihabitans</taxon>
    </lineage>
</organism>
<dbReference type="Proteomes" id="UP001157161">
    <property type="component" value="Unassembled WGS sequence"/>
</dbReference>
<evidence type="ECO:0000313" key="1">
    <source>
        <dbReference type="EMBL" id="GMA31567.1"/>
    </source>
</evidence>
<accession>A0AA37XE75</accession>
<proteinExistence type="predicted"/>